<keyword evidence="1" id="KW-1133">Transmembrane helix</keyword>
<comment type="caution">
    <text evidence="2">The sequence shown here is derived from an EMBL/GenBank/DDBJ whole genome shotgun (WGS) entry which is preliminary data.</text>
</comment>
<dbReference type="AlphaFoldDB" id="X1FBL4"/>
<keyword evidence="1" id="KW-0472">Membrane</keyword>
<feature type="transmembrane region" description="Helical" evidence="1">
    <location>
        <begin position="493"/>
        <end position="525"/>
    </location>
</feature>
<evidence type="ECO:0000256" key="1">
    <source>
        <dbReference type="SAM" id="Phobius"/>
    </source>
</evidence>
<name>X1FBL4_9ZZZZ</name>
<proteinExistence type="predicted"/>
<feature type="non-terminal residue" evidence="2">
    <location>
        <position position="1"/>
    </location>
</feature>
<feature type="transmembrane region" description="Helical" evidence="1">
    <location>
        <begin position="458"/>
        <end position="481"/>
    </location>
</feature>
<reference evidence="2" key="1">
    <citation type="journal article" date="2014" name="Front. Microbiol.">
        <title>High frequency of phylogenetically diverse reductive dehalogenase-homologous genes in deep subseafloor sedimentary metagenomes.</title>
        <authorList>
            <person name="Kawai M."/>
            <person name="Futagami T."/>
            <person name="Toyoda A."/>
            <person name="Takaki Y."/>
            <person name="Nishi S."/>
            <person name="Hori S."/>
            <person name="Arai W."/>
            <person name="Tsubouchi T."/>
            <person name="Morono Y."/>
            <person name="Uchiyama I."/>
            <person name="Ito T."/>
            <person name="Fujiyama A."/>
            <person name="Inagaki F."/>
            <person name="Takami H."/>
        </authorList>
    </citation>
    <scope>NUCLEOTIDE SEQUENCE</scope>
    <source>
        <strain evidence="2">Expedition CK06-06</strain>
    </source>
</reference>
<evidence type="ECO:0000313" key="2">
    <source>
        <dbReference type="EMBL" id="GAH26799.1"/>
    </source>
</evidence>
<sequence length="532" mass="63444">IFKYLKNIINISNSNIYGWETIYENEYFIRSDYSINTTNFKNINGIKIFGTENGVGFKNDTLGIYHDKINITFGLQFIIVPNLIGYFNLTVKSSNNIEVIYLIFDISSENNIDLLYYDGIVYNSLVNFTNINQNDVYNFNLYIEGFNVELTYYKNDIYNNSYTFPLIFNLSGINSVSFISYCFDYSLWNNIFAIRMNYIGIYQFDISLCKELGYIRYILQDNWNFNKYNLFEIISNQYIKIIVHSFLSNDYFKFREFDNNTFFWNLQNKENIIENPYLYLIIQSNINFNEYLFVSIKGIKLDKYINNVFSHEITIQYYYHNVNINQSYYYVDNSNRLHYQMSITQNDTWEYMMLYFDFSRHISSNNMSIYFKCKELSINIGKPYIAMTYYQPPDFKYYLKTYLTTINTLLQRGKEFRRFHFISNDLNNNNYTNHISEGYLYGLQFYYVPFGIKPEITLITLSLIAIMIPLIILIVPTLAIYSVYKKKEIIIPLLLLMSIVCFVSALIPFELFFVMLLCFGSGIFIQHKKTNE</sequence>
<dbReference type="EMBL" id="BARU01005106">
    <property type="protein sequence ID" value="GAH26799.1"/>
    <property type="molecule type" value="Genomic_DNA"/>
</dbReference>
<organism evidence="2">
    <name type="scientific">marine sediment metagenome</name>
    <dbReference type="NCBI Taxonomy" id="412755"/>
    <lineage>
        <taxon>unclassified sequences</taxon>
        <taxon>metagenomes</taxon>
        <taxon>ecological metagenomes</taxon>
    </lineage>
</organism>
<protein>
    <submittedName>
        <fullName evidence="2">Uncharacterized protein</fullName>
    </submittedName>
</protein>
<gene>
    <name evidence="2" type="ORF">S03H2_09833</name>
</gene>
<accession>X1FBL4</accession>
<keyword evidence="1" id="KW-0812">Transmembrane</keyword>